<accession>A0ACC3NJB1</accession>
<organism evidence="1 2">
    <name type="scientific">Vermiconidia calcicola</name>
    <dbReference type="NCBI Taxonomy" id="1690605"/>
    <lineage>
        <taxon>Eukaryota</taxon>
        <taxon>Fungi</taxon>
        <taxon>Dikarya</taxon>
        <taxon>Ascomycota</taxon>
        <taxon>Pezizomycotina</taxon>
        <taxon>Dothideomycetes</taxon>
        <taxon>Dothideomycetidae</taxon>
        <taxon>Mycosphaerellales</taxon>
        <taxon>Extremaceae</taxon>
        <taxon>Vermiconidia</taxon>
    </lineage>
</organism>
<dbReference type="EMBL" id="JAUTXU010000035">
    <property type="protein sequence ID" value="KAK3717844.1"/>
    <property type="molecule type" value="Genomic_DNA"/>
</dbReference>
<sequence length="115" mass="12448">MAEPQSQNTDKRQAATSQFQSQQQPAPMAESQDQSATERQAATTEPSAQRECVSVWAIGGYLNVDVGEGKSVPVPNTFGREPTREEIYQALVAAGHYERADELADRAYGDVSGTT</sequence>
<protein>
    <submittedName>
        <fullName evidence="1">Uncharacterized protein</fullName>
    </submittedName>
</protein>
<keyword evidence="2" id="KW-1185">Reference proteome</keyword>
<dbReference type="Proteomes" id="UP001281147">
    <property type="component" value="Unassembled WGS sequence"/>
</dbReference>
<comment type="caution">
    <text evidence="1">The sequence shown here is derived from an EMBL/GenBank/DDBJ whole genome shotgun (WGS) entry which is preliminary data.</text>
</comment>
<evidence type="ECO:0000313" key="2">
    <source>
        <dbReference type="Proteomes" id="UP001281147"/>
    </source>
</evidence>
<name>A0ACC3NJB1_9PEZI</name>
<proteinExistence type="predicted"/>
<gene>
    <name evidence="1" type="ORF">LTR37_005616</name>
</gene>
<evidence type="ECO:0000313" key="1">
    <source>
        <dbReference type="EMBL" id="KAK3717844.1"/>
    </source>
</evidence>
<reference evidence="1" key="1">
    <citation type="submission" date="2023-07" db="EMBL/GenBank/DDBJ databases">
        <title>Black Yeasts Isolated from many extreme environments.</title>
        <authorList>
            <person name="Coleine C."/>
            <person name="Stajich J.E."/>
            <person name="Selbmann L."/>
        </authorList>
    </citation>
    <scope>NUCLEOTIDE SEQUENCE</scope>
    <source>
        <strain evidence="1">CCFEE 5714</strain>
    </source>
</reference>